<dbReference type="AlphaFoldDB" id="A0A0W8F6P7"/>
<evidence type="ECO:0000256" key="3">
    <source>
        <dbReference type="ARBA" id="ARBA00022578"/>
    </source>
</evidence>
<dbReference type="Pfam" id="PF01385">
    <property type="entry name" value="OrfB_IS605"/>
    <property type="match status" value="1"/>
</dbReference>
<feature type="region of interest" description="Disordered" evidence="8">
    <location>
        <begin position="1"/>
        <end position="26"/>
    </location>
</feature>
<keyword evidence="4" id="KW-0479">Metal-binding</keyword>
<comment type="caution">
    <text evidence="12">The sequence shown here is derived from an EMBL/GenBank/DDBJ whole genome shotgun (WGS) entry which is preliminary data.</text>
</comment>
<evidence type="ECO:0000259" key="11">
    <source>
        <dbReference type="Pfam" id="PF12323"/>
    </source>
</evidence>
<dbReference type="GO" id="GO:0046872">
    <property type="term" value="F:metal ion binding"/>
    <property type="evidence" value="ECO:0007669"/>
    <property type="project" value="UniProtKB-KW"/>
</dbReference>
<organism evidence="12">
    <name type="scientific">hydrocarbon metagenome</name>
    <dbReference type="NCBI Taxonomy" id="938273"/>
    <lineage>
        <taxon>unclassified sequences</taxon>
        <taxon>metagenomes</taxon>
        <taxon>ecological metagenomes</taxon>
    </lineage>
</organism>
<name>A0A0W8F6P7_9ZZZZ</name>
<evidence type="ECO:0000313" key="12">
    <source>
        <dbReference type="EMBL" id="KUG16524.1"/>
    </source>
</evidence>
<comment type="similarity">
    <text evidence="1">In the C-terminal section; belongs to the transposase 35 family.</text>
</comment>
<evidence type="ECO:0000259" key="9">
    <source>
        <dbReference type="Pfam" id="PF01385"/>
    </source>
</evidence>
<accession>A0A0W8F6P7</accession>
<keyword evidence="5" id="KW-0862">Zinc</keyword>
<gene>
    <name evidence="12" type="ORF">ASZ90_013786</name>
</gene>
<evidence type="ECO:0000256" key="1">
    <source>
        <dbReference type="ARBA" id="ARBA00008761"/>
    </source>
</evidence>
<dbReference type="PANTHER" id="PTHR30405">
    <property type="entry name" value="TRANSPOSASE"/>
    <property type="match status" value="1"/>
</dbReference>
<dbReference type="NCBIfam" id="TIGR01766">
    <property type="entry name" value="IS200/IS605 family accessory protein TnpB-like domain"/>
    <property type="match status" value="1"/>
</dbReference>
<dbReference type="EMBL" id="LNQE01001491">
    <property type="protein sequence ID" value="KUG16524.1"/>
    <property type="molecule type" value="Genomic_DNA"/>
</dbReference>
<evidence type="ECO:0000256" key="5">
    <source>
        <dbReference type="ARBA" id="ARBA00022833"/>
    </source>
</evidence>
<dbReference type="GO" id="GO:0006310">
    <property type="term" value="P:DNA recombination"/>
    <property type="evidence" value="ECO:0007669"/>
    <property type="project" value="UniProtKB-KW"/>
</dbReference>
<evidence type="ECO:0000256" key="4">
    <source>
        <dbReference type="ARBA" id="ARBA00022723"/>
    </source>
</evidence>
<keyword evidence="7" id="KW-0233">DNA recombination</keyword>
<keyword evidence="3" id="KW-0815">Transposition</keyword>
<feature type="domain" description="Cas12f1-like TNB" evidence="10">
    <location>
        <begin position="383"/>
        <end position="448"/>
    </location>
</feature>
<dbReference type="InterPro" id="IPR051399">
    <property type="entry name" value="RNA-guided_DNA_endo/Transpos"/>
</dbReference>
<feature type="domain" description="Transposase putative helix-turn-helix" evidence="11">
    <location>
        <begin position="94"/>
        <end position="136"/>
    </location>
</feature>
<evidence type="ECO:0000256" key="2">
    <source>
        <dbReference type="ARBA" id="ARBA00011044"/>
    </source>
</evidence>
<dbReference type="Pfam" id="PF07282">
    <property type="entry name" value="Cas12f1-like_TNB"/>
    <property type="match status" value="1"/>
</dbReference>
<dbReference type="InterPro" id="IPR001959">
    <property type="entry name" value="Transposase"/>
</dbReference>
<evidence type="ECO:0008006" key="13">
    <source>
        <dbReference type="Google" id="ProtNLM"/>
    </source>
</evidence>
<keyword evidence="6" id="KW-0238">DNA-binding</keyword>
<dbReference type="PANTHER" id="PTHR30405:SF11">
    <property type="entry name" value="RNA-GUIDED DNA ENDONUCLEASE RV2885C-RELATED"/>
    <property type="match status" value="1"/>
</dbReference>
<dbReference type="GO" id="GO:0003677">
    <property type="term" value="F:DNA binding"/>
    <property type="evidence" value="ECO:0007669"/>
    <property type="project" value="UniProtKB-KW"/>
</dbReference>
<feature type="domain" description="Probable transposase IS891/IS1136/IS1341" evidence="9">
    <location>
        <begin position="257"/>
        <end position="367"/>
    </location>
</feature>
<protein>
    <recommendedName>
        <fullName evidence="13">Mobile element protein</fullName>
    </recommendedName>
</protein>
<evidence type="ECO:0000259" key="10">
    <source>
        <dbReference type="Pfam" id="PF07282"/>
    </source>
</evidence>
<dbReference type="NCBIfam" id="NF040570">
    <property type="entry name" value="guided_TnpB"/>
    <property type="match status" value="1"/>
</dbReference>
<dbReference type="InterPro" id="IPR021027">
    <property type="entry name" value="Transposase_put_HTH"/>
</dbReference>
<dbReference type="GO" id="GO:0032196">
    <property type="term" value="P:transposition"/>
    <property type="evidence" value="ECO:0007669"/>
    <property type="project" value="UniProtKB-KW"/>
</dbReference>
<dbReference type="InterPro" id="IPR010095">
    <property type="entry name" value="Cas12f1-like_TNB"/>
</dbReference>
<reference evidence="12" key="1">
    <citation type="journal article" date="2015" name="Proc. Natl. Acad. Sci. U.S.A.">
        <title>Networks of energetic and metabolic interactions define dynamics in microbial communities.</title>
        <authorList>
            <person name="Embree M."/>
            <person name="Liu J.K."/>
            <person name="Al-Bassam M.M."/>
            <person name="Zengler K."/>
        </authorList>
    </citation>
    <scope>NUCLEOTIDE SEQUENCE</scope>
</reference>
<sequence length="486" mass="55686">MCYLRPLSYESLSDQKQKDSPRPPSEQSLYFNLWDCEGRSGKSPSFGAVSRTASPGKLRRSRNRMKAESFAMITFTPPSADISIGIHNCIRLMISYKYPIFPNKITQWKLAENLDACRWLYNRLLQNLNEAKEKGIKLKTYDTQNMIPSLKLENPKLNQVYSKVLQMVNYTLWSNIKGLFASKKNGRKIGHIRFKGYGWYDTLNYNQSGFKIDQDHGILHLSKIGDMRIKIYRKIEGCIKAVIVKREGERWFAIVQANQEPQPLPETEEAVGLDVGLTSFVVDSVGNEIENPRCAKQSADKLARLQRRLARAVRGSNNYKSLKGKIAKLHKRINCQRDDFLHKLSRTYVNNFDIICVEDLDIKGLKEKGHNNGMHRSIHDASWSKFVFMLSYKAQSAGRKLIKVDPWNTTQRCSACGSIAEKDLSVRVHECPYCGFSCDRDYNASRNILISGMEQPVAPIEPKPLHHISVMQVLAMKWEAAPFRTR</sequence>
<evidence type="ECO:0000256" key="6">
    <source>
        <dbReference type="ARBA" id="ARBA00023125"/>
    </source>
</evidence>
<proteinExistence type="inferred from homology"/>
<dbReference type="Pfam" id="PF12323">
    <property type="entry name" value="HTH_OrfB_IS605"/>
    <property type="match status" value="1"/>
</dbReference>
<evidence type="ECO:0000256" key="8">
    <source>
        <dbReference type="SAM" id="MobiDB-lite"/>
    </source>
</evidence>
<evidence type="ECO:0000256" key="7">
    <source>
        <dbReference type="ARBA" id="ARBA00023172"/>
    </source>
</evidence>
<comment type="similarity">
    <text evidence="2">In the N-terminal section; belongs to the transposase 2 family.</text>
</comment>